<keyword evidence="3" id="KW-0808">Transferase</keyword>
<comment type="caution">
    <text evidence="3">The sequence shown here is derived from an EMBL/GenBank/DDBJ whole genome shotgun (WGS) entry which is preliminary data.</text>
</comment>
<sequence>MEQLRHIGEVLGSIRALMVFHDDIRINPRQCQLLFDAFEGAFACVSDQMQQNLRIDEKKTKWKPMEQPLSELHRVFRDGEQYIRQCLEINDLFGRSIFLTQSADCVELHLYHLLCSIPVVLESIESVGEVTGEKHEENHRRRKAFTKKYEEEWMDPNVFRHKFGKLYLVSQEMCRRMDIVAKEDRWLLLETISDLKTHNSKQENDLANLLKSPRGNLLPVSILTSSPDYHVRRRLGTSSHLKEIQWVGESFALKHVFCDVDQMMPEISLLSSLTHPNVLHYMYCFADKEKKECFMVMELMNRDLSSFIKEVRNSRKRAPFSRYSVVSTMLQIARGMEYLHSKMIYHGDLKPSNILVKWKNNSSTDFSSVHVKIAGIGQSAIKGHSSAREVVENPCIWSAPELLLDDGQPCPVPEAENSSKYTEKSDVYSFGMICFELLTGKVPFEDVHLQGNKMIRNVRAGERPLFPFSSPKYLTNLTKRCWHEDPNQRPSFSSICRMLRYTKRFLVLNPESEQSEPLLPPLDYFDIEMNLSRKLESWQRREVLPVYEIPFEFYAYKVIERERTSVNLKEKSSDSGSDASISGDEIRNPTMIPDETQSLSMMSSSAGSVKSLGHATSGDRGKKSMLRKGEMKPQSSKQIGNQKLKMEIEVQSPRMLSNGRGTRLNPDSQLHTVKSVELSPLKTTRSVGMSSIKSVGMSPTRPIKSVGMSPVRSIKSVGMSPIRPIRSVGMSPIRHIKSDGMSPTRPIRTLMRRSGHASDSDL</sequence>
<dbReference type="SUPFAM" id="SSF56112">
    <property type="entry name" value="Protein kinase-like (PK-like)"/>
    <property type="match status" value="1"/>
</dbReference>
<dbReference type="Proteomes" id="UP001412067">
    <property type="component" value="Unassembled WGS sequence"/>
</dbReference>
<dbReference type="PANTHER" id="PTHR23257:SF969">
    <property type="entry name" value="INTEGRIN-LINKED PROTEIN KINASE"/>
    <property type="match status" value="1"/>
</dbReference>
<accession>A0ABR2M6B5</accession>
<feature type="region of interest" description="Disordered" evidence="1">
    <location>
        <begin position="567"/>
        <end position="642"/>
    </location>
</feature>
<protein>
    <submittedName>
        <fullName evidence="3">Light-sensor Protein kinase</fullName>
    </submittedName>
</protein>
<evidence type="ECO:0000313" key="3">
    <source>
        <dbReference type="EMBL" id="KAK8959370.1"/>
    </source>
</evidence>
<dbReference type="PROSITE" id="PS00108">
    <property type="entry name" value="PROTEIN_KINASE_ST"/>
    <property type="match status" value="1"/>
</dbReference>
<dbReference type="InterPro" id="IPR050167">
    <property type="entry name" value="Ser_Thr_protein_kinase"/>
</dbReference>
<dbReference type="Pfam" id="PF06760">
    <property type="entry name" value="DUF1221"/>
    <property type="match status" value="1"/>
</dbReference>
<feature type="region of interest" description="Disordered" evidence="1">
    <location>
        <begin position="733"/>
        <end position="762"/>
    </location>
</feature>
<reference evidence="3 4" key="1">
    <citation type="journal article" date="2022" name="Nat. Plants">
        <title>Genomes of leafy and leafless Platanthera orchids illuminate the evolution of mycoheterotrophy.</title>
        <authorList>
            <person name="Li M.H."/>
            <person name="Liu K.W."/>
            <person name="Li Z."/>
            <person name="Lu H.C."/>
            <person name="Ye Q.L."/>
            <person name="Zhang D."/>
            <person name="Wang J.Y."/>
            <person name="Li Y.F."/>
            <person name="Zhong Z.M."/>
            <person name="Liu X."/>
            <person name="Yu X."/>
            <person name="Liu D.K."/>
            <person name="Tu X.D."/>
            <person name="Liu B."/>
            <person name="Hao Y."/>
            <person name="Liao X.Y."/>
            <person name="Jiang Y.T."/>
            <person name="Sun W.H."/>
            <person name="Chen J."/>
            <person name="Chen Y.Q."/>
            <person name="Ai Y."/>
            <person name="Zhai J.W."/>
            <person name="Wu S.S."/>
            <person name="Zhou Z."/>
            <person name="Hsiao Y.Y."/>
            <person name="Wu W.L."/>
            <person name="Chen Y.Y."/>
            <person name="Lin Y.F."/>
            <person name="Hsu J.L."/>
            <person name="Li C.Y."/>
            <person name="Wang Z.W."/>
            <person name="Zhao X."/>
            <person name="Zhong W.Y."/>
            <person name="Ma X.K."/>
            <person name="Ma L."/>
            <person name="Huang J."/>
            <person name="Chen G.Z."/>
            <person name="Huang M.Z."/>
            <person name="Huang L."/>
            <person name="Peng D.H."/>
            <person name="Luo Y.B."/>
            <person name="Zou S.Q."/>
            <person name="Chen S.P."/>
            <person name="Lan S."/>
            <person name="Tsai W.C."/>
            <person name="Van de Peer Y."/>
            <person name="Liu Z.J."/>
        </authorList>
    </citation>
    <scope>NUCLEOTIDE SEQUENCE [LARGE SCALE GENOMIC DNA]</scope>
    <source>
        <strain evidence="3">Lor288</strain>
    </source>
</reference>
<dbReference type="EMBL" id="JBBWWR010000012">
    <property type="protein sequence ID" value="KAK8959370.1"/>
    <property type="molecule type" value="Genomic_DNA"/>
</dbReference>
<feature type="domain" description="Protein kinase" evidence="2">
    <location>
        <begin position="229"/>
        <end position="506"/>
    </location>
</feature>
<keyword evidence="4" id="KW-1185">Reference proteome</keyword>
<evidence type="ECO:0000313" key="4">
    <source>
        <dbReference type="Proteomes" id="UP001412067"/>
    </source>
</evidence>
<feature type="region of interest" description="Disordered" evidence="1">
    <location>
        <begin position="685"/>
        <end position="706"/>
    </location>
</feature>
<dbReference type="InterPro" id="IPR011009">
    <property type="entry name" value="Kinase-like_dom_sf"/>
</dbReference>
<dbReference type="Pfam" id="PF07714">
    <property type="entry name" value="PK_Tyr_Ser-Thr"/>
    <property type="match status" value="1"/>
</dbReference>
<organism evidence="3 4">
    <name type="scientific">Platanthera guangdongensis</name>
    <dbReference type="NCBI Taxonomy" id="2320717"/>
    <lineage>
        <taxon>Eukaryota</taxon>
        <taxon>Viridiplantae</taxon>
        <taxon>Streptophyta</taxon>
        <taxon>Embryophyta</taxon>
        <taxon>Tracheophyta</taxon>
        <taxon>Spermatophyta</taxon>
        <taxon>Magnoliopsida</taxon>
        <taxon>Liliopsida</taxon>
        <taxon>Asparagales</taxon>
        <taxon>Orchidaceae</taxon>
        <taxon>Orchidoideae</taxon>
        <taxon>Orchideae</taxon>
        <taxon>Orchidinae</taxon>
        <taxon>Platanthera</taxon>
    </lineage>
</organism>
<feature type="compositionally biased region" description="Low complexity" evidence="1">
    <location>
        <begin position="574"/>
        <end position="583"/>
    </location>
</feature>
<feature type="compositionally biased region" description="Low complexity" evidence="1">
    <location>
        <begin position="598"/>
        <end position="613"/>
    </location>
</feature>
<dbReference type="InterPro" id="IPR008271">
    <property type="entry name" value="Ser/Thr_kinase_AS"/>
</dbReference>
<dbReference type="PROSITE" id="PS50011">
    <property type="entry name" value="PROTEIN_KINASE_DOM"/>
    <property type="match status" value="1"/>
</dbReference>
<evidence type="ECO:0000256" key="1">
    <source>
        <dbReference type="SAM" id="MobiDB-lite"/>
    </source>
</evidence>
<gene>
    <name evidence="3" type="primary">PHY1</name>
    <name evidence="3" type="ORF">KSP40_PGU021207</name>
</gene>
<dbReference type="GO" id="GO:0016301">
    <property type="term" value="F:kinase activity"/>
    <property type="evidence" value="ECO:0007669"/>
    <property type="project" value="UniProtKB-KW"/>
</dbReference>
<dbReference type="PANTHER" id="PTHR23257">
    <property type="entry name" value="SERINE-THREONINE PROTEIN KINASE"/>
    <property type="match status" value="1"/>
</dbReference>
<dbReference type="Gene3D" id="1.10.510.10">
    <property type="entry name" value="Transferase(Phosphotransferase) domain 1"/>
    <property type="match status" value="1"/>
</dbReference>
<dbReference type="InterPro" id="IPR000719">
    <property type="entry name" value="Prot_kinase_dom"/>
</dbReference>
<proteinExistence type="predicted"/>
<dbReference type="InterPro" id="IPR001245">
    <property type="entry name" value="Ser-Thr/Tyr_kinase_cat_dom"/>
</dbReference>
<name>A0ABR2M6B5_9ASPA</name>
<keyword evidence="3" id="KW-0418">Kinase</keyword>
<dbReference type="InterPro" id="IPR010632">
    <property type="entry name" value="DUF1221"/>
</dbReference>
<feature type="compositionally biased region" description="Basic and acidic residues" evidence="1">
    <location>
        <begin position="617"/>
        <end position="631"/>
    </location>
</feature>
<dbReference type="SMART" id="SM00220">
    <property type="entry name" value="S_TKc"/>
    <property type="match status" value="1"/>
</dbReference>
<evidence type="ECO:0000259" key="2">
    <source>
        <dbReference type="PROSITE" id="PS50011"/>
    </source>
</evidence>